<sequence>MSTTPSSSTLTSEKAVRRHRDPIRGAVAVITENRRNAPAKAVKKKTAMPEAVIVSNTQVSAAAAPLRSNPTQTLCPHGRAVSPNHGARRRKTEFGQIVLRRVGATQQRAVPFTAVESNRM</sequence>
<feature type="compositionally biased region" description="Low complexity" evidence="1">
    <location>
        <begin position="1"/>
        <end position="12"/>
    </location>
</feature>
<organism evidence="2 3">
    <name type="scientific">Liparis tanakae</name>
    <name type="common">Tanaka's snailfish</name>
    <dbReference type="NCBI Taxonomy" id="230148"/>
    <lineage>
        <taxon>Eukaryota</taxon>
        <taxon>Metazoa</taxon>
        <taxon>Chordata</taxon>
        <taxon>Craniata</taxon>
        <taxon>Vertebrata</taxon>
        <taxon>Euteleostomi</taxon>
        <taxon>Actinopterygii</taxon>
        <taxon>Neopterygii</taxon>
        <taxon>Teleostei</taxon>
        <taxon>Neoteleostei</taxon>
        <taxon>Acanthomorphata</taxon>
        <taxon>Eupercaria</taxon>
        <taxon>Perciformes</taxon>
        <taxon>Cottioidei</taxon>
        <taxon>Cottales</taxon>
        <taxon>Liparidae</taxon>
        <taxon>Liparis</taxon>
    </lineage>
</organism>
<accession>A0A4Z2HWU4</accession>
<dbReference type="AlphaFoldDB" id="A0A4Z2HWU4"/>
<proteinExistence type="predicted"/>
<evidence type="ECO:0000313" key="3">
    <source>
        <dbReference type="Proteomes" id="UP000314294"/>
    </source>
</evidence>
<name>A0A4Z2HWU4_9TELE</name>
<protein>
    <submittedName>
        <fullName evidence="2">Uncharacterized protein</fullName>
    </submittedName>
</protein>
<feature type="region of interest" description="Disordered" evidence="1">
    <location>
        <begin position="1"/>
        <end position="24"/>
    </location>
</feature>
<feature type="region of interest" description="Disordered" evidence="1">
    <location>
        <begin position="64"/>
        <end position="91"/>
    </location>
</feature>
<dbReference type="Proteomes" id="UP000314294">
    <property type="component" value="Unassembled WGS sequence"/>
</dbReference>
<keyword evidence="3" id="KW-1185">Reference proteome</keyword>
<gene>
    <name evidence="2" type="ORF">EYF80_020037</name>
</gene>
<comment type="caution">
    <text evidence="2">The sequence shown here is derived from an EMBL/GenBank/DDBJ whole genome shotgun (WGS) entry which is preliminary data.</text>
</comment>
<dbReference type="EMBL" id="SRLO01000171">
    <property type="protein sequence ID" value="TNN69805.1"/>
    <property type="molecule type" value="Genomic_DNA"/>
</dbReference>
<evidence type="ECO:0000313" key="2">
    <source>
        <dbReference type="EMBL" id="TNN69805.1"/>
    </source>
</evidence>
<reference evidence="2 3" key="1">
    <citation type="submission" date="2019-03" db="EMBL/GenBank/DDBJ databases">
        <title>First draft genome of Liparis tanakae, snailfish: a comprehensive survey of snailfish specific genes.</title>
        <authorList>
            <person name="Kim W."/>
            <person name="Song I."/>
            <person name="Jeong J.-H."/>
            <person name="Kim D."/>
            <person name="Kim S."/>
            <person name="Ryu S."/>
            <person name="Song J.Y."/>
            <person name="Lee S.K."/>
        </authorList>
    </citation>
    <scope>NUCLEOTIDE SEQUENCE [LARGE SCALE GENOMIC DNA]</scope>
    <source>
        <tissue evidence="2">Muscle</tissue>
    </source>
</reference>
<evidence type="ECO:0000256" key="1">
    <source>
        <dbReference type="SAM" id="MobiDB-lite"/>
    </source>
</evidence>